<dbReference type="Gene3D" id="2.40.10.10">
    <property type="entry name" value="Trypsin-like serine proteases"/>
    <property type="match status" value="1"/>
</dbReference>
<keyword evidence="2" id="KW-1185">Reference proteome</keyword>
<name>A0A8H6AFS0_PETAA</name>
<organism evidence="1 2">
    <name type="scientific">Petromyces alliaceus</name>
    <name type="common">Aspergillus alliaceus</name>
    <dbReference type="NCBI Taxonomy" id="209559"/>
    <lineage>
        <taxon>Eukaryota</taxon>
        <taxon>Fungi</taxon>
        <taxon>Dikarya</taxon>
        <taxon>Ascomycota</taxon>
        <taxon>Pezizomycotina</taxon>
        <taxon>Eurotiomycetes</taxon>
        <taxon>Eurotiomycetidae</taxon>
        <taxon>Eurotiales</taxon>
        <taxon>Aspergillaceae</taxon>
        <taxon>Aspergillus</taxon>
        <taxon>Aspergillus subgen. Circumdati</taxon>
    </lineage>
</organism>
<dbReference type="Proteomes" id="UP000541154">
    <property type="component" value="Unassembled WGS sequence"/>
</dbReference>
<evidence type="ECO:0000313" key="1">
    <source>
        <dbReference type="EMBL" id="KAF5866562.1"/>
    </source>
</evidence>
<sequence length="209" mass="23192">MALKLAYEERLDCELCVTGIRSSKSTEHAVTSSGQCMNPIFNENQLEYTAETEKGISGSPMWIIYDGSPTAVAIHNNSKGNGKESRGTRITLRVLRQICSWTSAEKCNQAIKVDSDTALTLYLTFSETDKLLGVVVKEADNPALMLFNILPAYAPSKGMGKEVGKGLPACFGIYQYRDEHVQWDSWNVDFTTATLVNDLRRARLARAWS</sequence>
<reference evidence="1 2" key="1">
    <citation type="submission" date="2019-04" db="EMBL/GenBank/DDBJ databases">
        <title>Aspergillus burnettii sp. nov., novel species from soil in southeast Queensland.</title>
        <authorList>
            <person name="Gilchrist C.L.M."/>
            <person name="Pitt J.I."/>
            <person name="Lange L."/>
            <person name="Lacey H.J."/>
            <person name="Vuong D."/>
            <person name="Midgley D.J."/>
            <person name="Greenfield P."/>
            <person name="Bradbury M."/>
            <person name="Lacey E."/>
            <person name="Busk P.K."/>
            <person name="Pilgaard B."/>
            <person name="Chooi Y.H."/>
            <person name="Piggott A.M."/>
        </authorList>
    </citation>
    <scope>NUCLEOTIDE SEQUENCE [LARGE SCALE GENOMIC DNA]</scope>
    <source>
        <strain evidence="1 2">FRR 5400</strain>
    </source>
</reference>
<comment type="caution">
    <text evidence="1">The sequence shown here is derived from an EMBL/GenBank/DDBJ whole genome shotgun (WGS) entry which is preliminary data.</text>
</comment>
<accession>A0A8H6AFS0</accession>
<dbReference type="EMBL" id="SPNV01000007">
    <property type="protein sequence ID" value="KAF5866562.1"/>
    <property type="molecule type" value="Genomic_DNA"/>
</dbReference>
<dbReference type="InterPro" id="IPR043504">
    <property type="entry name" value="Peptidase_S1_PA_chymotrypsin"/>
</dbReference>
<dbReference type="AlphaFoldDB" id="A0A8H6AFS0"/>
<dbReference type="InterPro" id="IPR009003">
    <property type="entry name" value="Peptidase_S1_PA"/>
</dbReference>
<protein>
    <submittedName>
        <fullName evidence="1">Uncharacterized protein</fullName>
    </submittedName>
</protein>
<proteinExistence type="predicted"/>
<gene>
    <name evidence="1" type="ORF">ETB97_011447</name>
</gene>
<evidence type="ECO:0000313" key="2">
    <source>
        <dbReference type="Proteomes" id="UP000541154"/>
    </source>
</evidence>
<dbReference type="SUPFAM" id="SSF50494">
    <property type="entry name" value="Trypsin-like serine proteases"/>
    <property type="match status" value="1"/>
</dbReference>